<dbReference type="VEuPathDB" id="VectorBase:CSON015157"/>
<dbReference type="GO" id="GO:0102965">
    <property type="term" value="F:alcohol-forming long-chain fatty acyl-CoA reductase activity"/>
    <property type="evidence" value="ECO:0007669"/>
    <property type="project" value="UniProtKB-EC"/>
</dbReference>
<organism evidence="13">
    <name type="scientific">Culicoides sonorensis</name>
    <name type="common">Biting midge</name>
    <dbReference type="NCBI Taxonomy" id="179676"/>
    <lineage>
        <taxon>Eukaryota</taxon>
        <taxon>Metazoa</taxon>
        <taxon>Ecdysozoa</taxon>
        <taxon>Arthropoda</taxon>
        <taxon>Hexapoda</taxon>
        <taxon>Insecta</taxon>
        <taxon>Pterygota</taxon>
        <taxon>Neoptera</taxon>
        <taxon>Endopterygota</taxon>
        <taxon>Diptera</taxon>
        <taxon>Nematocera</taxon>
        <taxon>Chironomoidea</taxon>
        <taxon>Ceratopogonidae</taxon>
        <taxon>Ceratopogoninae</taxon>
        <taxon>Culicoides</taxon>
        <taxon>Monoculicoides</taxon>
    </lineage>
</organism>
<dbReference type="EMBL" id="UFQT01000939">
    <property type="protein sequence ID" value="SSX28099.1"/>
    <property type="molecule type" value="Genomic_DNA"/>
</dbReference>
<dbReference type="EC" id="1.2.1.84" evidence="10"/>
<evidence type="ECO:0000256" key="8">
    <source>
        <dbReference type="ARBA" id="ARBA00023136"/>
    </source>
</evidence>
<evidence type="ECO:0000256" key="2">
    <source>
        <dbReference type="ARBA" id="ARBA00005928"/>
    </source>
</evidence>
<dbReference type="InterPro" id="IPR036291">
    <property type="entry name" value="NAD(P)-bd_dom_sf"/>
</dbReference>
<dbReference type="GO" id="GO:0005777">
    <property type="term" value="C:peroxisome"/>
    <property type="evidence" value="ECO:0007669"/>
    <property type="project" value="TreeGrafter"/>
</dbReference>
<keyword evidence="7 10" id="KW-0443">Lipid metabolism</keyword>
<dbReference type="GO" id="GO:0016020">
    <property type="term" value="C:membrane"/>
    <property type="evidence" value="ECO:0007669"/>
    <property type="project" value="UniProtKB-SubCell"/>
</dbReference>
<dbReference type="PANTHER" id="PTHR11011:SF116">
    <property type="entry name" value="FATTY ACYL-COA REDUCTASE CG5065-RELATED"/>
    <property type="match status" value="1"/>
</dbReference>
<dbReference type="AlphaFoldDB" id="A0A336MGP8"/>
<evidence type="ECO:0000256" key="6">
    <source>
        <dbReference type="ARBA" id="ARBA00022989"/>
    </source>
</evidence>
<keyword evidence="8 10" id="KW-0472">Membrane</keyword>
<dbReference type="FunFam" id="3.40.50.720:FF:000143">
    <property type="entry name" value="Fatty acyl-CoA reductase"/>
    <property type="match status" value="1"/>
</dbReference>
<dbReference type="InterPro" id="IPR026055">
    <property type="entry name" value="FAR"/>
</dbReference>
<dbReference type="Pfam" id="PF07993">
    <property type="entry name" value="NAD_binding_4"/>
    <property type="match status" value="1"/>
</dbReference>
<evidence type="ECO:0000256" key="7">
    <source>
        <dbReference type="ARBA" id="ARBA00023098"/>
    </source>
</evidence>
<protein>
    <recommendedName>
        <fullName evidence="10">Fatty acyl-CoA reductase</fullName>
        <ecNumber evidence="10">1.2.1.84</ecNumber>
    </recommendedName>
</protein>
<evidence type="ECO:0000259" key="11">
    <source>
        <dbReference type="Pfam" id="PF03015"/>
    </source>
</evidence>
<evidence type="ECO:0000256" key="10">
    <source>
        <dbReference type="RuleBase" id="RU363097"/>
    </source>
</evidence>
<dbReference type="Gene3D" id="3.40.50.720">
    <property type="entry name" value="NAD(P)-binding Rossmann-like Domain"/>
    <property type="match status" value="1"/>
</dbReference>
<keyword evidence="3 10" id="KW-0444">Lipid biosynthesis</keyword>
<accession>A0A336MGP8</accession>
<dbReference type="SUPFAM" id="SSF51735">
    <property type="entry name" value="NAD(P)-binding Rossmann-fold domains"/>
    <property type="match status" value="1"/>
</dbReference>
<feature type="transmembrane region" description="Helical" evidence="10">
    <location>
        <begin position="357"/>
        <end position="377"/>
    </location>
</feature>
<comment type="catalytic activity">
    <reaction evidence="9 10">
        <text>a long-chain fatty acyl-CoA + 2 NADPH + 2 H(+) = a long-chain primary fatty alcohol + 2 NADP(+) + CoA</text>
        <dbReference type="Rhea" id="RHEA:52716"/>
        <dbReference type="ChEBI" id="CHEBI:15378"/>
        <dbReference type="ChEBI" id="CHEBI:57287"/>
        <dbReference type="ChEBI" id="CHEBI:57783"/>
        <dbReference type="ChEBI" id="CHEBI:58349"/>
        <dbReference type="ChEBI" id="CHEBI:77396"/>
        <dbReference type="ChEBI" id="CHEBI:83139"/>
        <dbReference type="EC" id="1.2.1.84"/>
    </reaction>
</comment>
<dbReference type="GO" id="GO:0035336">
    <property type="term" value="P:long-chain fatty-acyl-CoA metabolic process"/>
    <property type="evidence" value="ECO:0007669"/>
    <property type="project" value="TreeGrafter"/>
</dbReference>
<comment type="similarity">
    <text evidence="2 10">Belongs to the fatty acyl-CoA reductase family.</text>
</comment>
<comment type="function">
    <text evidence="10">Catalyzes the reduction of fatty acyl-CoA to fatty alcohols.</text>
</comment>
<name>A0A336MGP8_CULSO</name>
<dbReference type="CDD" id="cd09071">
    <property type="entry name" value="FAR_C"/>
    <property type="match status" value="1"/>
</dbReference>
<dbReference type="OMA" id="WADINSG"/>
<evidence type="ECO:0000313" key="13">
    <source>
        <dbReference type="EMBL" id="SSX28099.1"/>
    </source>
</evidence>
<dbReference type="InterPro" id="IPR013120">
    <property type="entry name" value="FAR_NAD-bd"/>
</dbReference>
<dbReference type="CDD" id="cd05236">
    <property type="entry name" value="FAR-N_SDR_e"/>
    <property type="match status" value="1"/>
</dbReference>
<keyword evidence="10" id="KW-0560">Oxidoreductase</keyword>
<keyword evidence="5 10" id="KW-0521">NADP</keyword>
<gene>
    <name evidence="13" type="primary">CSON015157</name>
</gene>
<evidence type="ECO:0000259" key="12">
    <source>
        <dbReference type="Pfam" id="PF07993"/>
    </source>
</evidence>
<keyword evidence="6 10" id="KW-1133">Transmembrane helix</keyword>
<evidence type="ECO:0000256" key="5">
    <source>
        <dbReference type="ARBA" id="ARBA00022857"/>
    </source>
</evidence>
<dbReference type="PANTHER" id="PTHR11011">
    <property type="entry name" value="MALE STERILITY PROTEIN 2-RELATED"/>
    <property type="match status" value="1"/>
</dbReference>
<comment type="subcellular location">
    <subcellularLocation>
        <location evidence="1">Membrane</location>
        <topology evidence="1">Multi-pass membrane protein</topology>
    </subcellularLocation>
</comment>
<evidence type="ECO:0000256" key="3">
    <source>
        <dbReference type="ARBA" id="ARBA00022516"/>
    </source>
</evidence>
<dbReference type="Pfam" id="PF03015">
    <property type="entry name" value="Sterile"/>
    <property type="match status" value="1"/>
</dbReference>
<evidence type="ECO:0000256" key="4">
    <source>
        <dbReference type="ARBA" id="ARBA00022692"/>
    </source>
</evidence>
<dbReference type="GO" id="GO:0080019">
    <property type="term" value="F:alcohol-forming very long-chain fatty acyl-CoA reductase activity"/>
    <property type="evidence" value="ECO:0007669"/>
    <property type="project" value="InterPro"/>
</dbReference>
<keyword evidence="4 10" id="KW-0812">Transmembrane</keyword>
<dbReference type="InterPro" id="IPR033640">
    <property type="entry name" value="FAR_C"/>
</dbReference>
<sequence length="517" mass="59958">MSDLTLSTIPEWFAGKKLFITGGTGFVGKIIIEKLLRSCPDIDTIYILIRTKKGVNPKQRFEDFTNQVVFSKLKEKNPDCFQRLKLIKGDVTEEDLGICSEDHQELVQNVEIVIHCAATVRFVLPLKESAEFNVLGTWRMLELAKEMKKLVSFVHVSTAFCQEIGQILEERGYPTEHDPTNVIEMTKVLDANCMEMLKPRLMRKNYCNTYTYTKALAEVLCSKYQDVLPIAIARPSVIIIAKKEPFVGYTEYTYGPNGMAIAGSHGILRTLYCKGDLPTCYIPVDTVANATIAIAWDRGIKTQSHILPYYNIVESETCITWDGALNVGNVDVFVNPYSKMMWYPFGGNEGNYYKFKILFFLLHYIPGFFIDMIMILMRRKPVFTKLYKKIEKGMMEYSHFLTKRWSFENDNLRALYKRLSESDKETFDFDIWNMDWEAYIRNYNQGLRRFVVKDPLENIPKARKLLKKLYILDRVTRAVLVGLVLWFFWNYASAFIRVLTFGLDSTRNVFTSFKKIT</sequence>
<reference evidence="13" key="1">
    <citation type="submission" date="2018-07" db="EMBL/GenBank/DDBJ databases">
        <authorList>
            <person name="Quirk P.G."/>
            <person name="Krulwich T.A."/>
        </authorList>
    </citation>
    <scope>NUCLEOTIDE SEQUENCE</scope>
</reference>
<evidence type="ECO:0000256" key="1">
    <source>
        <dbReference type="ARBA" id="ARBA00004141"/>
    </source>
</evidence>
<proteinExistence type="inferred from homology"/>
<feature type="domain" description="Fatty acyl-CoA reductase C-terminal" evidence="11">
    <location>
        <begin position="362"/>
        <end position="454"/>
    </location>
</feature>
<feature type="domain" description="Thioester reductase (TE)" evidence="12">
    <location>
        <begin position="20"/>
        <end position="291"/>
    </location>
</feature>
<evidence type="ECO:0000256" key="9">
    <source>
        <dbReference type="ARBA" id="ARBA00052530"/>
    </source>
</evidence>